<dbReference type="GeneTree" id="ENSGT00940000164245"/>
<dbReference type="EC" id="1.-.-.-" evidence="8"/>
<dbReference type="Ensembl" id="ENSCCRT00000035635.2">
    <property type="protein sequence ID" value="ENSCCRP00000032868.2"/>
    <property type="gene ID" value="ENSCCRG00000017687.2"/>
</dbReference>
<reference evidence="11" key="2">
    <citation type="submission" date="2025-09" db="UniProtKB">
        <authorList>
            <consortium name="Ensembl"/>
        </authorList>
    </citation>
    <scope>IDENTIFICATION</scope>
</reference>
<evidence type="ECO:0000256" key="1">
    <source>
        <dbReference type="ARBA" id="ARBA00001974"/>
    </source>
</evidence>
<feature type="compositionally biased region" description="Basic and acidic residues" evidence="9">
    <location>
        <begin position="408"/>
        <end position="418"/>
    </location>
</feature>
<keyword evidence="12" id="KW-1185">Reference proteome</keyword>
<dbReference type="InterPro" id="IPR015649">
    <property type="entry name" value="SCHIP_1_C"/>
</dbReference>
<evidence type="ECO:0000256" key="8">
    <source>
        <dbReference type="RuleBase" id="RU361177"/>
    </source>
</evidence>
<evidence type="ECO:0000256" key="3">
    <source>
        <dbReference type="ARBA" id="ARBA00022630"/>
    </source>
</evidence>
<protein>
    <recommendedName>
        <fullName evidence="8">Flavin-containing monooxygenase</fullName>
        <ecNumber evidence="8">1.-.-.-</ecNumber>
    </recommendedName>
</protein>
<dbReference type="FunFam" id="3.50.50.60:FF:000138">
    <property type="entry name" value="Flavin-containing monooxygenase"/>
    <property type="match status" value="1"/>
</dbReference>
<evidence type="ECO:0000256" key="6">
    <source>
        <dbReference type="ARBA" id="ARBA00023002"/>
    </source>
</evidence>
<proteinExistence type="inferred from homology"/>
<dbReference type="GO" id="GO:0004499">
    <property type="term" value="F:N,N-dimethylaniline monooxygenase activity"/>
    <property type="evidence" value="ECO:0007669"/>
    <property type="project" value="InterPro"/>
</dbReference>
<dbReference type="InterPro" id="IPR050346">
    <property type="entry name" value="FMO-like"/>
</dbReference>
<dbReference type="GO" id="GO:0050661">
    <property type="term" value="F:NADP binding"/>
    <property type="evidence" value="ECO:0007669"/>
    <property type="project" value="InterPro"/>
</dbReference>
<dbReference type="Proteomes" id="UP001108240">
    <property type="component" value="Unplaced"/>
</dbReference>
<evidence type="ECO:0000259" key="10">
    <source>
        <dbReference type="Pfam" id="PF10148"/>
    </source>
</evidence>
<feature type="domain" description="Schwannomin interacting protein 1 C-terminal" evidence="10">
    <location>
        <begin position="497"/>
        <end position="558"/>
    </location>
</feature>
<sequence>MERRSRTRVAVIEGGPAGLCAARHILSRPEAFDPPVVYEMTDHLGGTWFYEERVGIYDNGYPIHSSMYRDLRTNLPKEIMMFPDFPFDDRLPSFLHHTSVQQYLEKYCEKHDIARHIKFNTVVEKVKPVSMETETGGAVTWEVISRSTRGDQNTQTFDSVFVCNGHYSDPHLPYIPGIEHFKGKVLHSHSYRYPEPFANKSVVVLGARASGVDISIELARVNAQVILSHNTPTMSLPPPLGIRQACAVVGVLEDGSLQFQDGSVTQADILLFCTGYNFNFPFLCPSELGLDVQDLFVTPLYKYLLPPGFPSIFFIGICKIICPFLHFDCQVKFALAVLEGSVKLPTQEEMEKEVQREMQRKLDTGLQVKHLLNLDKDQWDYYLDLARVGRFTPPQPVFESLYGEENPDSDRHYERTADDPSPSGQGTKEQSEESPLGDRDLPIMQWEDLSLRIAELERQEEERRKKAESLGLSARDRILGCWTESKHHSLHREPWADENDYSPCRVPVITSRFNSPKNLQLCFINNSESEEEDDEGASSKESSCEAEVRGSCSRGLKQEVKAALRTLRDKIWAEQKEKEQATHSSMNIRRKILSLSDLQTCSLLQLNALRASLNEDIQDLSSELVKHLVVRDHLRTKQDALLLDVQDMTSL</sequence>
<dbReference type="InterPro" id="IPR020946">
    <property type="entry name" value="Flavin_mOase-like"/>
</dbReference>
<dbReference type="GO" id="GO:0050660">
    <property type="term" value="F:flavin adenine dinucleotide binding"/>
    <property type="evidence" value="ECO:0007669"/>
    <property type="project" value="InterPro"/>
</dbReference>
<evidence type="ECO:0000313" key="11">
    <source>
        <dbReference type="Ensembl" id="ENSCCRP00000032868.2"/>
    </source>
</evidence>
<keyword evidence="7 8" id="KW-0503">Monooxygenase</keyword>
<reference evidence="11" key="1">
    <citation type="submission" date="2025-08" db="UniProtKB">
        <authorList>
            <consortium name="Ensembl"/>
        </authorList>
    </citation>
    <scope>IDENTIFICATION</scope>
</reference>
<dbReference type="InterPro" id="IPR000960">
    <property type="entry name" value="Flavin_mOase"/>
</dbReference>
<dbReference type="PRINTS" id="PR00370">
    <property type="entry name" value="FMOXYGENASE"/>
</dbReference>
<dbReference type="Pfam" id="PF10148">
    <property type="entry name" value="SCHIP-1_C"/>
    <property type="match status" value="2"/>
</dbReference>
<keyword evidence="6 8" id="KW-0560">Oxidoreductase</keyword>
<evidence type="ECO:0000313" key="12">
    <source>
        <dbReference type="Proteomes" id="UP001108240"/>
    </source>
</evidence>
<comment type="similarity">
    <text evidence="2 8">Belongs to the FMO family.</text>
</comment>
<dbReference type="AlphaFoldDB" id="A0A8C1BIF4"/>
<dbReference type="SUPFAM" id="SSF51905">
    <property type="entry name" value="FAD/NAD(P)-binding domain"/>
    <property type="match status" value="2"/>
</dbReference>
<name>A0A8C1BIF4_CYPCA</name>
<comment type="cofactor">
    <cofactor evidence="1 8">
        <name>FAD</name>
        <dbReference type="ChEBI" id="CHEBI:57692"/>
    </cofactor>
</comment>
<dbReference type="InterPro" id="IPR036188">
    <property type="entry name" value="FAD/NAD-bd_sf"/>
</dbReference>
<evidence type="ECO:0000256" key="5">
    <source>
        <dbReference type="ARBA" id="ARBA00022857"/>
    </source>
</evidence>
<dbReference type="Gene3D" id="3.50.50.60">
    <property type="entry name" value="FAD/NAD(P)-binding domain"/>
    <property type="match status" value="2"/>
</dbReference>
<evidence type="ECO:0000256" key="9">
    <source>
        <dbReference type="SAM" id="MobiDB-lite"/>
    </source>
</evidence>
<dbReference type="PANTHER" id="PTHR23023">
    <property type="entry name" value="DIMETHYLANILINE MONOOXYGENASE"/>
    <property type="match status" value="1"/>
</dbReference>
<evidence type="ECO:0000256" key="4">
    <source>
        <dbReference type="ARBA" id="ARBA00022827"/>
    </source>
</evidence>
<feature type="region of interest" description="Disordered" evidence="9">
    <location>
        <begin position="397"/>
        <end position="441"/>
    </location>
</feature>
<feature type="domain" description="Schwannomin interacting protein 1 C-terminal" evidence="10">
    <location>
        <begin position="590"/>
        <end position="649"/>
    </location>
</feature>
<keyword evidence="3 8" id="KW-0285">Flavoprotein</keyword>
<dbReference type="Pfam" id="PF00743">
    <property type="entry name" value="FMO-like"/>
    <property type="match status" value="2"/>
</dbReference>
<evidence type="ECO:0000256" key="7">
    <source>
        <dbReference type="ARBA" id="ARBA00023033"/>
    </source>
</evidence>
<evidence type="ECO:0000256" key="2">
    <source>
        <dbReference type="ARBA" id="ARBA00009183"/>
    </source>
</evidence>
<accession>A0A8C1BIF4</accession>
<keyword evidence="4 8" id="KW-0274">FAD</keyword>
<organism evidence="11 12">
    <name type="scientific">Cyprinus carpio carpio</name>
    <dbReference type="NCBI Taxonomy" id="630221"/>
    <lineage>
        <taxon>Eukaryota</taxon>
        <taxon>Metazoa</taxon>
        <taxon>Chordata</taxon>
        <taxon>Craniata</taxon>
        <taxon>Vertebrata</taxon>
        <taxon>Euteleostomi</taxon>
        <taxon>Actinopterygii</taxon>
        <taxon>Neopterygii</taxon>
        <taxon>Teleostei</taxon>
        <taxon>Ostariophysi</taxon>
        <taxon>Cypriniformes</taxon>
        <taxon>Cyprinidae</taxon>
        <taxon>Cyprininae</taxon>
        <taxon>Cyprinus</taxon>
    </lineage>
</organism>
<keyword evidence="5" id="KW-0521">NADP</keyword>